<dbReference type="Gene3D" id="2.40.170.20">
    <property type="entry name" value="TonB-dependent receptor, beta-barrel domain"/>
    <property type="match status" value="1"/>
</dbReference>
<dbReference type="PANTHER" id="PTHR30069:SF40">
    <property type="entry name" value="TONB-DEPENDENT RECEPTOR NMB0964-RELATED"/>
    <property type="match status" value="1"/>
</dbReference>
<evidence type="ECO:0000256" key="12">
    <source>
        <dbReference type="SAM" id="SignalP"/>
    </source>
</evidence>
<name>A0A923KTP6_9BURK</name>
<keyword evidence="7 10" id="KW-0472">Membrane</keyword>
<feature type="domain" description="TonB-dependent receptor-like beta-barrel" evidence="13">
    <location>
        <begin position="262"/>
        <end position="634"/>
    </location>
</feature>
<keyword evidence="4 10" id="KW-1134">Transmembrane beta strand</keyword>
<comment type="caution">
    <text evidence="15">The sequence shown here is derived from an EMBL/GenBank/DDBJ whole genome shotgun (WGS) entry which is preliminary data.</text>
</comment>
<dbReference type="InterPro" id="IPR000531">
    <property type="entry name" value="Beta-barrel_TonB"/>
</dbReference>
<dbReference type="Proteomes" id="UP000627446">
    <property type="component" value="Unassembled WGS sequence"/>
</dbReference>
<evidence type="ECO:0000256" key="7">
    <source>
        <dbReference type="ARBA" id="ARBA00023136"/>
    </source>
</evidence>
<accession>A0A923KTP6</accession>
<feature type="domain" description="TonB-dependent receptor plug" evidence="14">
    <location>
        <begin position="44"/>
        <end position="146"/>
    </location>
</feature>
<sequence length="665" mass="72113">MSIKPRLIASAVLSIFAPLSSVAFAQTSTVTVSANPLGKEESMQILSPTKVLSGSELRSKIGSSLGETLGGELGVSASGFGAGASRPIIRGLEGPRVKILQNGMAVADVSSISNDHAVASETASSQQIEILRGPAALLYGSGAIGGLVNVVDGRIPTTLSKQLNGEAEVKYGAVNKEKSASFFLDNSVGDLALHFDGNSRDADNYKIPGAANADGSGEIRGRLPSSFSQEKSLGFGATLVQPWGHFGASVQRMEDKYGIPTDERAFIDLKQTRFDVDSAIYQSFLIFDSLKFKAGATDYQHTEKMEDGTPATDFKNRTFETRLTASHANWNGWEGSLGLHTEESKFSALAAATGRADTVPTTKSSSIAAFLIEQKKYQDFTASFGGRLENVRRNPELEFGLPSRSFSLASFSVGAMIPVNRDLEIVTSLSSAERAPGTEELYSHGPHESTLTFDIGDAFLRKEVSKNLEFSLQKTSGLLHWKINTFVNRVKDYVYGQVDGVMVNEEGEADLAGEFTQRHWKQAKATIRGGEAEVSYNPVGEGFSVRAFADTSRGTLDGRGNLPLQAADRVGLDFGFRHQGWRNTISVLHAMRQERLAANESFATPAFTKIDLNVTYTHPYQYSQLTWFMQVRNLLNQDIRLATSVLKETVPQPMRSLIVGVRANF</sequence>
<feature type="signal peptide" evidence="12">
    <location>
        <begin position="1"/>
        <end position="25"/>
    </location>
</feature>
<dbReference type="AlphaFoldDB" id="A0A923KTP6"/>
<evidence type="ECO:0000256" key="6">
    <source>
        <dbReference type="ARBA" id="ARBA00023077"/>
    </source>
</evidence>
<dbReference type="GO" id="GO:0015344">
    <property type="term" value="F:siderophore uptake transmembrane transporter activity"/>
    <property type="evidence" value="ECO:0007669"/>
    <property type="project" value="TreeGrafter"/>
</dbReference>
<evidence type="ECO:0000256" key="9">
    <source>
        <dbReference type="ARBA" id="ARBA00023237"/>
    </source>
</evidence>
<evidence type="ECO:0000313" key="15">
    <source>
        <dbReference type="EMBL" id="MBC3881834.1"/>
    </source>
</evidence>
<evidence type="ECO:0000256" key="4">
    <source>
        <dbReference type="ARBA" id="ARBA00022452"/>
    </source>
</evidence>
<keyword evidence="16" id="KW-1185">Reference proteome</keyword>
<keyword evidence="6 11" id="KW-0798">TonB box</keyword>
<keyword evidence="9 10" id="KW-0998">Cell outer membrane</keyword>
<dbReference type="RefSeq" id="WP_186916503.1">
    <property type="nucleotide sequence ID" value="NZ_JACOFZ010000003.1"/>
</dbReference>
<keyword evidence="12" id="KW-0732">Signal</keyword>
<dbReference type="InterPro" id="IPR012910">
    <property type="entry name" value="Plug_dom"/>
</dbReference>
<dbReference type="Pfam" id="PF07715">
    <property type="entry name" value="Plug"/>
    <property type="match status" value="1"/>
</dbReference>
<feature type="chain" id="PRO_5037816558" evidence="12">
    <location>
        <begin position="26"/>
        <end position="665"/>
    </location>
</feature>
<dbReference type="Gene3D" id="2.170.130.10">
    <property type="entry name" value="TonB-dependent receptor, plug domain"/>
    <property type="match status" value="1"/>
</dbReference>
<keyword evidence="3 10" id="KW-0813">Transport</keyword>
<evidence type="ECO:0000259" key="14">
    <source>
        <dbReference type="Pfam" id="PF07715"/>
    </source>
</evidence>
<protein>
    <submittedName>
        <fullName evidence="15">TonB-dependent receptor</fullName>
    </submittedName>
</protein>
<evidence type="ECO:0000256" key="5">
    <source>
        <dbReference type="ARBA" id="ARBA00022692"/>
    </source>
</evidence>
<evidence type="ECO:0000256" key="11">
    <source>
        <dbReference type="RuleBase" id="RU003357"/>
    </source>
</evidence>
<evidence type="ECO:0000256" key="2">
    <source>
        <dbReference type="ARBA" id="ARBA00009810"/>
    </source>
</evidence>
<organism evidence="15 16">
    <name type="scientific">Undibacterium nitidum</name>
    <dbReference type="NCBI Taxonomy" id="2762298"/>
    <lineage>
        <taxon>Bacteria</taxon>
        <taxon>Pseudomonadati</taxon>
        <taxon>Pseudomonadota</taxon>
        <taxon>Betaproteobacteria</taxon>
        <taxon>Burkholderiales</taxon>
        <taxon>Oxalobacteraceae</taxon>
        <taxon>Undibacterium</taxon>
    </lineage>
</organism>
<dbReference type="PANTHER" id="PTHR30069">
    <property type="entry name" value="TONB-DEPENDENT OUTER MEMBRANE RECEPTOR"/>
    <property type="match status" value="1"/>
</dbReference>
<dbReference type="EMBL" id="JACOFZ010000003">
    <property type="protein sequence ID" value="MBC3881834.1"/>
    <property type="molecule type" value="Genomic_DNA"/>
</dbReference>
<keyword evidence="8 15" id="KW-0675">Receptor</keyword>
<proteinExistence type="inferred from homology"/>
<reference evidence="15" key="1">
    <citation type="submission" date="2020-08" db="EMBL/GenBank/DDBJ databases">
        <title>Novel species isolated from subtropical streams in China.</title>
        <authorList>
            <person name="Lu H."/>
        </authorList>
    </citation>
    <scope>NUCLEOTIDE SEQUENCE</scope>
    <source>
        <strain evidence="15">LX22W</strain>
    </source>
</reference>
<gene>
    <name evidence="15" type="ORF">H8K36_10645</name>
</gene>
<dbReference type="InterPro" id="IPR039426">
    <property type="entry name" value="TonB-dep_rcpt-like"/>
</dbReference>
<evidence type="ECO:0000259" key="13">
    <source>
        <dbReference type="Pfam" id="PF00593"/>
    </source>
</evidence>
<dbReference type="InterPro" id="IPR036942">
    <property type="entry name" value="Beta-barrel_TonB_sf"/>
</dbReference>
<dbReference type="GO" id="GO:0009279">
    <property type="term" value="C:cell outer membrane"/>
    <property type="evidence" value="ECO:0007669"/>
    <property type="project" value="UniProtKB-SubCell"/>
</dbReference>
<dbReference type="Pfam" id="PF00593">
    <property type="entry name" value="TonB_dep_Rec_b-barrel"/>
    <property type="match status" value="1"/>
</dbReference>
<evidence type="ECO:0000313" key="16">
    <source>
        <dbReference type="Proteomes" id="UP000627446"/>
    </source>
</evidence>
<comment type="subcellular location">
    <subcellularLocation>
        <location evidence="1 10">Cell outer membrane</location>
        <topology evidence="1 10">Multi-pass membrane protein</topology>
    </subcellularLocation>
</comment>
<dbReference type="SUPFAM" id="SSF56935">
    <property type="entry name" value="Porins"/>
    <property type="match status" value="1"/>
</dbReference>
<dbReference type="GO" id="GO:0044718">
    <property type="term" value="P:siderophore transmembrane transport"/>
    <property type="evidence" value="ECO:0007669"/>
    <property type="project" value="TreeGrafter"/>
</dbReference>
<evidence type="ECO:0000256" key="1">
    <source>
        <dbReference type="ARBA" id="ARBA00004571"/>
    </source>
</evidence>
<dbReference type="PROSITE" id="PS52016">
    <property type="entry name" value="TONB_DEPENDENT_REC_3"/>
    <property type="match status" value="1"/>
</dbReference>
<evidence type="ECO:0000256" key="10">
    <source>
        <dbReference type="PROSITE-ProRule" id="PRU01360"/>
    </source>
</evidence>
<dbReference type="InterPro" id="IPR037066">
    <property type="entry name" value="Plug_dom_sf"/>
</dbReference>
<evidence type="ECO:0000256" key="3">
    <source>
        <dbReference type="ARBA" id="ARBA00022448"/>
    </source>
</evidence>
<keyword evidence="5 10" id="KW-0812">Transmembrane</keyword>
<comment type="similarity">
    <text evidence="2 10 11">Belongs to the TonB-dependent receptor family.</text>
</comment>
<evidence type="ECO:0000256" key="8">
    <source>
        <dbReference type="ARBA" id="ARBA00023170"/>
    </source>
</evidence>